<organism evidence="1 2">
    <name type="scientific">Streptomyces synnematoformans</name>
    <dbReference type="NCBI Taxonomy" id="415721"/>
    <lineage>
        <taxon>Bacteria</taxon>
        <taxon>Bacillati</taxon>
        <taxon>Actinomycetota</taxon>
        <taxon>Actinomycetes</taxon>
        <taxon>Kitasatosporales</taxon>
        <taxon>Streptomycetaceae</taxon>
        <taxon>Streptomyces</taxon>
    </lineage>
</organism>
<reference evidence="1 2" key="1">
    <citation type="journal article" date="2019" name="Int. J. Syst. Evol. Microbiol.">
        <title>The Global Catalogue of Microorganisms (GCM) 10K type strain sequencing project: providing services to taxonomists for standard genome sequencing and annotation.</title>
        <authorList>
            <consortium name="The Broad Institute Genomics Platform"/>
            <consortium name="The Broad Institute Genome Sequencing Center for Infectious Disease"/>
            <person name="Wu L."/>
            <person name="Ma J."/>
        </authorList>
    </citation>
    <scope>NUCLEOTIDE SEQUENCE [LARGE SCALE GENOMIC DNA]</scope>
    <source>
        <strain evidence="1 2">JCM 15481</strain>
    </source>
</reference>
<protein>
    <submittedName>
        <fullName evidence="1">Uncharacterized protein</fullName>
    </submittedName>
</protein>
<evidence type="ECO:0000313" key="2">
    <source>
        <dbReference type="Proteomes" id="UP001500443"/>
    </source>
</evidence>
<sequence>MHSLSMMGLTCEGAMGTQTIRPPVDRAVPARAEFMGSIPLVNDPVLASVARTFVRILLK</sequence>
<evidence type="ECO:0000313" key="1">
    <source>
        <dbReference type="EMBL" id="GAA1508996.1"/>
    </source>
</evidence>
<dbReference type="Proteomes" id="UP001500443">
    <property type="component" value="Unassembled WGS sequence"/>
</dbReference>
<keyword evidence="2" id="KW-1185">Reference proteome</keyword>
<accession>A0ABN2A1C8</accession>
<dbReference type="EMBL" id="BAAAPF010000433">
    <property type="protein sequence ID" value="GAA1508996.1"/>
    <property type="molecule type" value="Genomic_DNA"/>
</dbReference>
<proteinExistence type="predicted"/>
<gene>
    <name evidence="1" type="ORF">GCM10009802_64050</name>
</gene>
<comment type="caution">
    <text evidence="1">The sequence shown here is derived from an EMBL/GenBank/DDBJ whole genome shotgun (WGS) entry which is preliminary data.</text>
</comment>
<name>A0ABN2A1C8_9ACTN</name>